<feature type="transmembrane region" description="Helical" evidence="2">
    <location>
        <begin position="132"/>
        <end position="153"/>
    </location>
</feature>
<dbReference type="EMBL" id="VFPM01000004">
    <property type="protein sequence ID" value="TQM57457.1"/>
    <property type="molecule type" value="Genomic_DNA"/>
</dbReference>
<dbReference type="Pfam" id="PF01757">
    <property type="entry name" value="Acyl_transf_3"/>
    <property type="match status" value="1"/>
</dbReference>
<evidence type="ECO:0000313" key="5">
    <source>
        <dbReference type="Proteomes" id="UP000316747"/>
    </source>
</evidence>
<proteinExistence type="predicted"/>
<comment type="caution">
    <text evidence="4">The sequence shown here is derived from an EMBL/GenBank/DDBJ whole genome shotgun (WGS) entry which is preliminary data.</text>
</comment>
<feature type="domain" description="Acyltransferase 3" evidence="3">
    <location>
        <begin position="44"/>
        <end position="385"/>
    </location>
</feature>
<feature type="transmembrane region" description="Helical" evidence="2">
    <location>
        <begin position="84"/>
        <end position="106"/>
    </location>
</feature>
<feature type="transmembrane region" description="Helical" evidence="2">
    <location>
        <begin position="472"/>
        <end position="493"/>
    </location>
</feature>
<sequence length="531" mass="55514">MSVTPGRPSGGDDSVTAAATQHGRRGRALDDAAAGATGSHPRDRFLDLLRGGSIVAVVVGHWLVDDLYWSGGGVRHRSALGEAPGLWPLTWVFQVIPLFFFVGGYANRRSWLGVTERGEGYAAFVDRRMHRLLAPTAVLLLAVVAGNAVQALVEAYVTAPGLGAGGAILLQPLWFLGIYVMVAALTPVTLRWHERWGWRVIIVALTLVAAVDVVRLATGLTWVAYANVLVVWGLVHQLGYLYADKALGTRPAILLAVLGGGALVLLTAGPYPARMVGVPGDELVNMNPPTAALTALAVAQVGVAVLARHGLNRWLRRPRVWTVVVALNLSIMSIYLWHQPVMAVVARLLAPSGLPHPDPPGLSWWGIRVVWFAAAGLLLAAVVLLVGRFERGAPPVPAPRRRPATIAAVTSVVLAELGLLGVAGTDAGSPFAVSRVLGEIDVAPVVAMVCVGVAMLLLWGARRGDRAARGSLLAGAAAFLPVGCAYAVGVGGLTPSTRLLGLVGVLSLGLFAAAVAATGSADTDRGRRAER</sequence>
<keyword evidence="2" id="KW-0472">Membrane</keyword>
<feature type="transmembrane region" description="Helical" evidence="2">
    <location>
        <begin position="222"/>
        <end position="243"/>
    </location>
</feature>
<dbReference type="RefSeq" id="WP_141846906.1">
    <property type="nucleotide sequence ID" value="NZ_VFPM01000004.1"/>
</dbReference>
<organism evidence="4 5">
    <name type="scientific">Humibacillus xanthopallidus</name>
    <dbReference type="NCBI Taxonomy" id="412689"/>
    <lineage>
        <taxon>Bacteria</taxon>
        <taxon>Bacillati</taxon>
        <taxon>Actinomycetota</taxon>
        <taxon>Actinomycetes</taxon>
        <taxon>Micrococcales</taxon>
        <taxon>Intrasporangiaceae</taxon>
        <taxon>Humibacillus</taxon>
    </lineage>
</organism>
<dbReference type="AlphaFoldDB" id="A0A543HGQ4"/>
<feature type="transmembrane region" description="Helical" evidence="2">
    <location>
        <begin position="197"/>
        <end position="216"/>
    </location>
</feature>
<keyword evidence="5" id="KW-1185">Reference proteome</keyword>
<feature type="transmembrane region" description="Helical" evidence="2">
    <location>
        <begin position="252"/>
        <end position="271"/>
    </location>
</feature>
<feature type="transmembrane region" description="Helical" evidence="2">
    <location>
        <begin position="173"/>
        <end position="190"/>
    </location>
</feature>
<feature type="transmembrane region" description="Helical" evidence="2">
    <location>
        <begin position="365"/>
        <end position="386"/>
    </location>
</feature>
<feature type="transmembrane region" description="Helical" evidence="2">
    <location>
        <begin position="291"/>
        <end position="308"/>
    </location>
</feature>
<dbReference type="Proteomes" id="UP000316747">
    <property type="component" value="Unassembled WGS sequence"/>
</dbReference>
<keyword evidence="2" id="KW-0812">Transmembrane</keyword>
<reference evidence="4 5" key="1">
    <citation type="submission" date="2019-06" db="EMBL/GenBank/DDBJ databases">
        <title>Genome sequencing of plant associated microbes to promote plant fitness in Sorghum bicolor and Oryza sativa.</title>
        <authorList>
            <person name="Coleman-Derr D."/>
        </authorList>
    </citation>
    <scope>NUCLEOTIDE SEQUENCE [LARGE SCALE GENOMIC DNA]</scope>
    <source>
        <strain evidence="4 5">KV-663</strain>
    </source>
</reference>
<feature type="transmembrane region" description="Helical" evidence="2">
    <location>
        <begin position="320"/>
        <end position="338"/>
    </location>
</feature>
<feature type="transmembrane region" description="Helical" evidence="2">
    <location>
        <begin position="406"/>
        <end position="423"/>
    </location>
</feature>
<dbReference type="OrthoDB" id="8206682at2"/>
<feature type="transmembrane region" description="Helical" evidence="2">
    <location>
        <begin position="48"/>
        <end position="64"/>
    </location>
</feature>
<protein>
    <submittedName>
        <fullName evidence="4">Fucose 4-O-acetylase-like acetyltransferase</fullName>
    </submittedName>
</protein>
<dbReference type="GO" id="GO:0016747">
    <property type="term" value="F:acyltransferase activity, transferring groups other than amino-acyl groups"/>
    <property type="evidence" value="ECO:0007669"/>
    <property type="project" value="InterPro"/>
</dbReference>
<name>A0A543HGQ4_9MICO</name>
<gene>
    <name evidence="4" type="ORF">FBY41_4284</name>
</gene>
<feature type="transmembrane region" description="Helical" evidence="2">
    <location>
        <begin position="499"/>
        <end position="521"/>
    </location>
</feature>
<keyword evidence="4" id="KW-0808">Transferase</keyword>
<evidence type="ECO:0000256" key="2">
    <source>
        <dbReference type="SAM" id="Phobius"/>
    </source>
</evidence>
<feature type="region of interest" description="Disordered" evidence="1">
    <location>
        <begin position="1"/>
        <end position="39"/>
    </location>
</feature>
<evidence type="ECO:0000259" key="3">
    <source>
        <dbReference type="Pfam" id="PF01757"/>
    </source>
</evidence>
<dbReference type="InterPro" id="IPR002656">
    <property type="entry name" value="Acyl_transf_3_dom"/>
</dbReference>
<accession>A0A543HGQ4</accession>
<feature type="transmembrane region" description="Helical" evidence="2">
    <location>
        <begin position="443"/>
        <end position="460"/>
    </location>
</feature>
<keyword evidence="2" id="KW-1133">Transmembrane helix</keyword>
<evidence type="ECO:0000313" key="4">
    <source>
        <dbReference type="EMBL" id="TQM57457.1"/>
    </source>
</evidence>
<evidence type="ECO:0000256" key="1">
    <source>
        <dbReference type="SAM" id="MobiDB-lite"/>
    </source>
</evidence>